<reference evidence="2 3" key="1">
    <citation type="submission" date="2019-02" db="EMBL/GenBank/DDBJ databases">
        <title>Deep-cultivation of Planctomycetes and their phenomic and genomic characterization uncovers novel biology.</title>
        <authorList>
            <person name="Wiegand S."/>
            <person name="Jogler M."/>
            <person name="Boedeker C."/>
            <person name="Pinto D."/>
            <person name="Vollmers J."/>
            <person name="Rivas-Marin E."/>
            <person name="Kohn T."/>
            <person name="Peeters S.H."/>
            <person name="Heuer A."/>
            <person name="Rast P."/>
            <person name="Oberbeckmann S."/>
            <person name="Bunk B."/>
            <person name="Jeske O."/>
            <person name="Meyerdierks A."/>
            <person name="Storesund J.E."/>
            <person name="Kallscheuer N."/>
            <person name="Luecker S."/>
            <person name="Lage O.M."/>
            <person name="Pohl T."/>
            <person name="Merkel B.J."/>
            <person name="Hornburger P."/>
            <person name="Mueller R.-W."/>
            <person name="Bruemmer F."/>
            <person name="Labrenz M."/>
            <person name="Spormann A.M."/>
            <person name="Op Den Camp H."/>
            <person name="Overmann J."/>
            <person name="Amann R."/>
            <person name="Jetten M.S.M."/>
            <person name="Mascher T."/>
            <person name="Medema M.H."/>
            <person name="Devos D.P."/>
            <person name="Kaster A.-K."/>
            <person name="Ovreas L."/>
            <person name="Rohde M."/>
            <person name="Galperin M.Y."/>
            <person name="Jogler C."/>
        </authorList>
    </citation>
    <scope>NUCLEOTIDE SEQUENCE [LARGE SCALE GENOMIC DNA]</scope>
    <source>
        <strain evidence="2 3">Pan54</strain>
    </source>
</reference>
<keyword evidence="1" id="KW-0732">Signal</keyword>
<sequence length="424" mass="46844">MIVLLLLAVAIPLLAWKVIPSLPSIRTAPEVYSGGTSYPISRQSFNRLDLDPEIRGLPLITNVQIVDVDSDGQQDILVCDAQRNAVSYFKKAGENWTEVQLVRDIPAPAHATLVDIDQDGDQDLIVSVLGDILPDDNVVGRVELYENRPEGFQRHVILDEVRRVADVQPGDFDGDGDIDLAVAVFGYDRGCVLWLENLGEMQFLDHELLNAPGTIHVPVADFDNDGDLDITAIVSQDEEELWGFENLGDGNFNKRRIWMTINFDLGSAGLIAADLDGDGDQDLIMPAGDNLEDLDAYPQPYHGCYWFENRGEWDFQMARIADLGGTYSAAVGDVDNDGDQDIALVSMTNNWSRTDTASVVWLENDGHQQFTTWQIASDPIHLVTVAIGDLNDDGQLDIVAGGLNLRKPYQRLGRISAWINQGKN</sequence>
<dbReference type="Gene3D" id="2.130.10.130">
    <property type="entry name" value="Integrin alpha, N-terminal"/>
    <property type="match status" value="2"/>
</dbReference>
<dbReference type="PANTHER" id="PTHR45460">
    <property type="entry name" value="SIMILAR TO CYSTEINE PROTEINASE"/>
    <property type="match status" value="1"/>
</dbReference>
<proteinExistence type="predicted"/>
<dbReference type="Pfam" id="PF13517">
    <property type="entry name" value="FG-GAP_3"/>
    <property type="match status" value="3"/>
</dbReference>
<dbReference type="PANTHER" id="PTHR45460:SF2">
    <property type="entry name" value="ALPHA 1,3 GLUCANASE, GH71 FAMILY (EUROFUNG)"/>
    <property type="match status" value="1"/>
</dbReference>
<protein>
    <submittedName>
        <fullName evidence="2">FG-GAP repeat protein</fullName>
    </submittedName>
</protein>
<organism evidence="2 3">
    <name type="scientific">Rubinisphaera italica</name>
    <dbReference type="NCBI Taxonomy" id="2527969"/>
    <lineage>
        <taxon>Bacteria</taxon>
        <taxon>Pseudomonadati</taxon>
        <taxon>Planctomycetota</taxon>
        <taxon>Planctomycetia</taxon>
        <taxon>Planctomycetales</taxon>
        <taxon>Planctomycetaceae</taxon>
        <taxon>Rubinisphaera</taxon>
    </lineage>
</organism>
<gene>
    <name evidence="2" type="ORF">Pan54_06920</name>
</gene>
<accession>A0A5C5XC16</accession>
<keyword evidence="3" id="KW-1185">Reference proteome</keyword>
<evidence type="ECO:0000256" key="1">
    <source>
        <dbReference type="ARBA" id="ARBA00022729"/>
    </source>
</evidence>
<dbReference type="SUPFAM" id="SSF69318">
    <property type="entry name" value="Integrin alpha N-terminal domain"/>
    <property type="match status" value="1"/>
</dbReference>
<dbReference type="EMBL" id="SJPG01000001">
    <property type="protein sequence ID" value="TWT59981.1"/>
    <property type="molecule type" value="Genomic_DNA"/>
</dbReference>
<dbReference type="InterPro" id="IPR028994">
    <property type="entry name" value="Integrin_alpha_N"/>
</dbReference>
<name>A0A5C5XC16_9PLAN</name>
<dbReference type="AlphaFoldDB" id="A0A5C5XC16"/>
<evidence type="ECO:0000313" key="3">
    <source>
        <dbReference type="Proteomes" id="UP000316095"/>
    </source>
</evidence>
<evidence type="ECO:0000313" key="2">
    <source>
        <dbReference type="EMBL" id="TWT59981.1"/>
    </source>
</evidence>
<comment type="caution">
    <text evidence="2">The sequence shown here is derived from an EMBL/GenBank/DDBJ whole genome shotgun (WGS) entry which is preliminary data.</text>
</comment>
<dbReference type="Proteomes" id="UP000316095">
    <property type="component" value="Unassembled WGS sequence"/>
</dbReference>
<dbReference type="InterPro" id="IPR013517">
    <property type="entry name" value="FG-GAP"/>
</dbReference>